<dbReference type="RefSeq" id="WP_205291822.1">
    <property type="nucleotide sequence ID" value="NZ_CP074406.1"/>
</dbReference>
<reference evidence="4" key="1">
    <citation type="submission" date="2021-01" db="EMBL/GenBank/DDBJ databases">
        <title>Novel species in genus Nocardioides.</title>
        <authorList>
            <person name="Zhang G."/>
        </authorList>
    </citation>
    <scope>NUCLEOTIDE SEQUENCE</scope>
    <source>
        <strain evidence="4">Zg-536</strain>
    </source>
</reference>
<dbReference type="Pfam" id="PF19843">
    <property type="entry name" value="DUF6318"/>
    <property type="match status" value="1"/>
</dbReference>
<feature type="compositionally biased region" description="Low complexity" evidence="1">
    <location>
        <begin position="33"/>
        <end position="56"/>
    </location>
</feature>
<gene>
    <name evidence="4" type="ORF">JK386_11375</name>
</gene>
<evidence type="ECO:0000313" key="4">
    <source>
        <dbReference type="EMBL" id="MBM9460505.1"/>
    </source>
</evidence>
<keyword evidence="5" id="KW-1185">Reference proteome</keyword>
<dbReference type="EMBL" id="JAERTX010000009">
    <property type="protein sequence ID" value="MBM9460505.1"/>
    <property type="molecule type" value="Genomic_DNA"/>
</dbReference>
<feature type="signal peptide" evidence="2">
    <location>
        <begin position="1"/>
        <end position="26"/>
    </location>
</feature>
<evidence type="ECO:0000256" key="1">
    <source>
        <dbReference type="SAM" id="MobiDB-lite"/>
    </source>
</evidence>
<feature type="chain" id="PRO_5037681442" description="DUF6318 domain-containing protein" evidence="2">
    <location>
        <begin position="27"/>
        <end position="197"/>
    </location>
</feature>
<keyword evidence="2" id="KW-0732">Signal</keyword>
<evidence type="ECO:0000313" key="5">
    <source>
        <dbReference type="Proteomes" id="UP000663791"/>
    </source>
</evidence>
<evidence type="ECO:0000259" key="3">
    <source>
        <dbReference type="Pfam" id="PF19843"/>
    </source>
</evidence>
<comment type="caution">
    <text evidence="4">The sequence shown here is derived from an EMBL/GenBank/DDBJ whole genome shotgun (WGS) entry which is preliminary data.</text>
</comment>
<sequence length="197" mass="20830">MRMLRAPGLALTAALLACALAGCSDADGKESSPRPSTSTSSPTVPASSTPARSTPAEPELPAAADRPTKNGARAFIEHYWDLINYAQESGDVTALRQASSHTCEGCSTGITGIEALYREGGYTVGGQYSIDSIKINRLVASKNDIDAFEALLSVTNAPQQIVNGDGDVQRLKSSTNEVVVATLWSEGEWQLQVMEIK</sequence>
<evidence type="ECO:0000256" key="2">
    <source>
        <dbReference type="SAM" id="SignalP"/>
    </source>
</evidence>
<accession>A0A938Y754</accession>
<dbReference type="PROSITE" id="PS51257">
    <property type="entry name" value="PROKAR_LIPOPROTEIN"/>
    <property type="match status" value="1"/>
</dbReference>
<feature type="domain" description="DUF6318" evidence="3">
    <location>
        <begin position="45"/>
        <end position="193"/>
    </location>
</feature>
<organism evidence="4 5">
    <name type="scientific">Nocardioides faecalis</name>
    <dbReference type="NCBI Taxonomy" id="2803858"/>
    <lineage>
        <taxon>Bacteria</taxon>
        <taxon>Bacillati</taxon>
        <taxon>Actinomycetota</taxon>
        <taxon>Actinomycetes</taxon>
        <taxon>Propionibacteriales</taxon>
        <taxon>Nocardioidaceae</taxon>
        <taxon>Nocardioides</taxon>
    </lineage>
</organism>
<name>A0A938Y754_9ACTN</name>
<dbReference type="AlphaFoldDB" id="A0A938Y754"/>
<feature type="region of interest" description="Disordered" evidence="1">
    <location>
        <begin position="24"/>
        <end position="68"/>
    </location>
</feature>
<proteinExistence type="predicted"/>
<dbReference type="InterPro" id="IPR046281">
    <property type="entry name" value="DUF6318"/>
</dbReference>
<protein>
    <recommendedName>
        <fullName evidence="3">DUF6318 domain-containing protein</fullName>
    </recommendedName>
</protein>
<dbReference type="Proteomes" id="UP000663791">
    <property type="component" value="Unassembled WGS sequence"/>
</dbReference>